<dbReference type="EMBL" id="JYJB01000010">
    <property type="protein sequence ID" value="KJL46973.1"/>
    <property type="molecule type" value="Genomic_DNA"/>
</dbReference>
<keyword evidence="1" id="KW-0472">Membrane</keyword>
<feature type="transmembrane region" description="Helical" evidence="1">
    <location>
        <begin position="146"/>
        <end position="164"/>
    </location>
</feature>
<accession>A0A0M2HPW8</accession>
<evidence type="ECO:0008006" key="4">
    <source>
        <dbReference type="Google" id="ProtNLM"/>
    </source>
</evidence>
<feature type="transmembrane region" description="Helical" evidence="1">
    <location>
        <begin position="206"/>
        <end position="227"/>
    </location>
</feature>
<gene>
    <name evidence="2" type="ORF">RS84_03618</name>
</gene>
<evidence type="ECO:0000313" key="2">
    <source>
        <dbReference type="EMBL" id="KJL46973.1"/>
    </source>
</evidence>
<feature type="transmembrane region" description="Helical" evidence="1">
    <location>
        <begin position="121"/>
        <end position="140"/>
    </location>
</feature>
<keyword evidence="3" id="KW-1185">Reference proteome</keyword>
<organism evidence="2 3">
    <name type="scientific">Microbacterium hydrocarbonoxydans</name>
    <dbReference type="NCBI Taxonomy" id="273678"/>
    <lineage>
        <taxon>Bacteria</taxon>
        <taxon>Bacillati</taxon>
        <taxon>Actinomycetota</taxon>
        <taxon>Actinomycetes</taxon>
        <taxon>Micrococcales</taxon>
        <taxon>Microbacteriaceae</taxon>
        <taxon>Microbacterium</taxon>
    </lineage>
</organism>
<evidence type="ECO:0000256" key="1">
    <source>
        <dbReference type="SAM" id="Phobius"/>
    </source>
</evidence>
<dbReference type="InterPro" id="IPR025671">
    <property type="entry name" value="HXXEE"/>
</dbReference>
<protein>
    <recommendedName>
        <fullName evidence="4">HXXEE domain-containing protein</fullName>
    </recommendedName>
</protein>
<evidence type="ECO:0000313" key="3">
    <source>
        <dbReference type="Proteomes" id="UP000033900"/>
    </source>
</evidence>
<feature type="transmembrane region" description="Helical" evidence="1">
    <location>
        <begin position="176"/>
        <end position="200"/>
    </location>
</feature>
<keyword evidence="1" id="KW-1133">Transmembrane helix</keyword>
<dbReference type="STRING" id="273678.RS84_03618"/>
<keyword evidence="1" id="KW-0812">Transmembrane</keyword>
<dbReference type="PATRIC" id="fig|273678.4.peg.3611"/>
<dbReference type="Pfam" id="PF13787">
    <property type="entry name" value="HXXEE"/>
    <property type="match status" value="1"/>
</dbReference>
<reference evidence="2 3" key="1">
    <citation type="submission" date="2015-02" db="EMBL/GenBank/DDBJ databases">
        <title>Draft genome sequences of ten Microbacterium spp. with emphasis on heavy metal contaminated environments.</title>
        <authorList>
            <person name="Corretto E."/>
        </authorList>
    </citation>
    <scope>NUCLEOTIDE SEQUENCE [LARGE SCALE GENOMIC DNA]</scope>
    <source>
        <strain evidence="2 3">SA35</strain>
    </source>
</reference>
<dbReference type="RefSeq" id="WP_045259067.1">
    <property type="nucleotide sequence ID" value="NZ_JYJB01000010.1"/>
</dbReference>
<feature type="transmembrane region" description="Helical" evidence="1">
    <location>
        <begin position="93"/>
        <end position="114"/>
    </location>
</feature>
<name>A0A0M2HPW8_9MICO</name>
<dbReference type="Proteomes" id="UP000033900">
    <property type="component" value="Unassembled WGS sequence"/>
</dbReference>
<dbReference type="AlphaFoldDB" id="A0A0M2HPW8"/>
<feature type="transmembrane region" description="Helical" evidence="1">
    <location>
        <begin position="7"/>
        <end position="30"/>
    </location>
</feature>
<dbReference type="OrthoDB" id="285799at2"/>
<proteinExistence type="predicted"/>
<sequence length="241" mass="26179">MFGWFDYAWPWLGLCFAGVIVVLLFGTDLLRADARRPRWRDPRWLSFLSVATYMLHNVEEYGISATGVEHAFPDSLCTVLDQPPYPDCALPTAFFLFVNLPLVWVAAPLAALFAGKRLIGLTLWGVIAINALVHIVPAIVSREYDPGLLTAILLFVPLSAWALLATTGRHGPFRRIAILPVLLSGVIMHAVLAGSALLFLRGAITAPLLLALQSIGIALGYGLVSLAGRRAVTPKTHEAMT</sequence>
<comment type="caution">
    <text evidence="2">The sequence shown here is derived from an EMBL/GenBank/DDBJ whole genome shotgun (WGS) entry which is preliminary data.</text>
</comment>